<gene>
    <name evidence="1" type="ORF">O6H91_10G078300</name>
</gene>
<dbReference type="Proteomes" id="UP001162992">
    <property type="component" value="Chromosome 10"/>
</dbReference>
<sequence length="541" mass="59134">MAADQLTRPKTSSNAIHLVLFPFPAQGHMIPLMQLGNVLAFKGLIITFVCAEHRVPLMQEAEYRGQYHPNLRIVTLPDAVPPGEHGVDEGTDSVTWSITGTQKMVDPFKILISDLIQSTNSDGGSSSSPPLGIISDYALSWTQDVADEFSIPRYIFFPSAASGLLFMFYVPTLVAKGQLPLSPSLGDDREAATKEESYIYVPGLPPVRKRDVSSAWQATSQQWLQRFSLRNAERLHEAAGILVNSFCALDADAIIALRSSLVNPKMVSVRTVGPLLPRVFFDNHTFSSCSPQDGTLEASQSRCLHWLDTQRTSSVIYISFGSIVLPSFAQIHELALGLEASKQPFVWVLRQPSSTASRYCSSPEQLSSLLPEGFQLRTEKQGLILSVWAPQLLILSHPSTAAFLTHCGWNSTLESVTRGLPMLGMPFFADQMMNCRMLVDQLQIAAEIPKGDDGLARRDAVSNAVTLVMGSAGEAMRQRAKELRDAAKQAVMDEHGCSHNNLTTFVDEIRKHAIYHAQLSPASHSSSSPSSSSSSSSWSSS</sequence>
<keyword evidence="2" id="KW-1185">Reference proteome</keyword>
<name>A0ACC2CIP3_DIPCM</name>
<protein>
    <submittedName>
        <fullName evidence="1">Uncharacterized protein</fullName>
    </submittedName>
</protein>
<proteinExistence type="predicted"/>
<comment type="caution">
    <text evidence="1">The sequence shown here is derived from an EMBL/GenBank/DDBJ whole genome shotgun (WGS) entry which is preliminary data.</text>
</comment>
<evidence type="ECO:0000313" key="2">
    <source>
        <dbReference type="Proteomes" id="UP001162992"/>
    </source>
</evidence>
<accession>A0ACC2CIP3</accession>
<dbReference type="EMBL" id="CM055101">
    <property type="protein sequence ID" value="KAJ7541820.1"/>
    <property type="molecule type" value="Genomic_DNA"/>
</dbReference>
<evidence type="ECO:0000313" key="1">
    <source>
        <dbReference type="EMBL" id="KAJ7541820.1"/>
    </source>
</evidence>
<reference evidence="2" key="1">
    <citation type="journal article" date="2024" name="Proc. Natl. Acad. Sci. U.S.A.">
        <title>Extraordinary preservation of gene collinearity over three hundred million years revealed in homosporous lycophytes.</title>
        <authorList>
            <person name="Li C."/>
            <person name="Wickell D."/>
            <person name="Kuo L.Y."/>
            <person name="Chen X."/>
            <person name="Nie B."/>
            <person name="Liao X."/>
            <person name="Peng D."/>
            <person name="Ji J."/>
            <person name="Jenkins J."/>
            <person name="Williams M."/>
            <person name="Shu S."/>
            <person name="Plott C."/>
            <person name="Barry K."/>
            <person name="Rajasekar S."/>
            <person name="Grimwood J."/>
            <person name="Han X."/>
            <person name="Sun S."/>
            <person name="Hou Z."/>
            <person name="He W."/>
            <person name="Dai G."/>
            <person name="Sun C."/>
            <person name="Schmutz J."/>
            <person name="Leebens-Mack J.H."/>
            <person name="Li F.W."/>
            <person name="Wang L."/>
        </authorList>
    </citation>
    <scope>NUCLEOTIDE SEQUENCE [LARGE SCALE GENOMIC DNA]</scope>
    <source>
        <strain evidence="2">cv. PW_Plant_1</strain>
    </source>
</reference>
<organism evidence="1 2">
    <name type="scientific">Diphasiastrum complanatum</name>
    <name type="common">Issler's clubmoss</name>
    <name type="synonym">Lycopodium complanatum</name>
    <dbReference type="NCBI Taxonomy" id="34168"/>
    <lineage>
        <taxon>Eukaryota</taxon>
        <taxon>Viridiplantae</taxon>
        <taxon>Streptophyta</taxon>
        <taxon>Embryophyta</taxon>
        <taxon>Tracheophyta</taxon>
        <taxon>Lycopodiopsida</taxon>
        <taxon>Lycopodiales</taxon>
        <taxon>Lycopodiaceae</taxon>
        <taxon>Lycopodioideae</taxon>
        <taxon>Diphasiastrum</taxon>
    </lineage>
</organism>